<dbReference type="Gene3D" id="1.10.260.40">
    <property type="entry name" value="lambda repressor-like DNA-binding domains"/>
    <property type="match status" value="1"/>
</dbReference>
<evidence type="ECO:0000313" key="2">
    <source>
        <dbReference type="EMBL" id="GIN22576.1"/>
    </source>
</evidence>
<dbReference type="InterPro" id="IPR010982">
    <property type="entry name" value="Lambda_DNA-bd_dom_sf"/>
</dbReference>
<dbReference type="SMART" id="SM00530">
    <property type="entry name" value="HTH_XRE"/>
    <property type="match status" value="1"/>
</dbReference>
<dbReference type="Proteomes" id="UP000680279">
    <property type="component" value="Unassembled WGS sequence"/>
</dbReference>
<dbReference type="PROSITE" id="PS50943">
    <property type="entry name" value="HTH_CROC1"/>
    <property type="match status" value="1"/>
</dbReference>
<accession>A0ABQ4KA31</accession>
<keyword evidence="3" id="KW-1185">Reference proteome</keyword>
<organism evidence="2 3">
    <name type="scientific">Siminovitchia fordii</name>
    <dbReference type="NCBI Taxonomy" id="254759"/>
    <lineage>
        <taxon>Bacteria</taxon>
        <taxon>Bacillati</taxon>
        <taxon>Bacillota</taxon>
        <taxon>Bacilli</taxon>
        <taxon>Bacillales</taxon>
        <taxon>Bacillaceae</taxon>
        <taxon>Siminovitchia</taxon>
    </lineage>
</organism>
<gene>
    <name evidence="2" type="primary">yopS</name>
    <name evidence="2" type="ORF">J1TS3_37100</name>
</gene>
<dbReference type="InterPro" id="IPR001387">
    <property type="entry name" value="Cro/C1-type_HTH"/>
</dbReference>
<feature type="domain" description="HTH cro/C1-type" evidence="1">
    <location>
        <begin position="17"/>
        <end position="65"/>
    </location>
</feature>
<protein>
    <submittedName>
        <fullName evidence="2">SPBc2 prophage-derived uncharacterized HTH-type transcriptional regulator YopS</fullName>
    </submittedName>
</protein>
<dbReference type="SUPFAM" id="SSF47413">
    <property type="entry name" value="lambda repressor-like DNA-binding domains"/>
    <property type="match status" value="1"/>
</dbReference>
<dbReference type="CDD" id="cd00093">
    <property type="entry name" value="HTH_XRE"/>
    <property type="match status" value="1"/>
</dbReference>
<sequence length="70" mass="8138">MKKIEIGKCLLPELLYKRKMTQVQLEARTGIDRRQINAYIKGNRKMSLVNAKVIAEALGCAIDDLYEWKR</sequence>
<proteinExistence type="predicted"/>
<evidence type="ECO:0000313" key="3">
    <source>
        <dbReference type="Proteomes" id="UP000680279"/>
    </source>
</evidence>
<dbReference type="RefSeq" id="WP_212963694.1">
    <property type="nucleotide sequence ID" value="NZ_BOQT01000018.1"/>
</dbReference>
<dbReference type="Pfam" id="PF13443">
    <property type="entry name" value="HTH_26"/>
    <property type="match status" value="1"/>
</dbReference>
<dbReference type="EMBL" id="BOQT01000018">
    <property type="protein sequence ID" value="GIN22576.1"/>
    <property type="molecule type" value="Genomic_DNA"/>
</dbReference>
<name>A0ABQ4KA31_9BACI</name>
<comment type="caution">
    <text evidence="2">The sequence shown here is derived from an EMBL/GenBank/DDBJ whole genome shotgun (WGS) entry which is preliminary data.</text>
</comment>
<evidence type="ECO:0000259" key="1">
    <source>
        <dbReference type="PROSITE" id="PS50943"/>
    </source>
</evidence>
<reference evidence="2 3" key="1">
    <citation type="submission" date="2021-03" db="EMBL/GenBank/DDBJ databases">
        <title>Antimicrobial resistance genes in bacteria isolated from Japanese honey, and their potential for conferring macrolide and lincosamide resistance in the American foulbrood pathogen Paenibacillus larvae.</title>
        <authorList>
            <person name="Okamoto M."/>
            <person name="Kumagai M."/>
            <person name="Kanamori H."/>
            <person name="Takamatsu D."/>
        </authorList>
    </citation>
    <scope>NUCLEOTIDE SEQUENCE [LARGE SCALE GENOMIC DNA]</scope>
    <source>
        <strain evidence="2 3">J1TS3</strain>
    </source>
</reference>